<evidence type="ECO:0000313" key="2">
    <source>
        <dbReference type="EMBL" id="GFS26689.1"/>
    </source>
</evidence>
<evidence type="ECO:0000256" key="1">
    <source>
        <dbReference type="SAM" id="MobiDB-lite"/>
    </source>
</evidence>
<evidence type="ECO:0000313" key="3">
    <source>
        <dbReference type="Proteomes" id="UP000762676"/>
    </source>
</evidence>
<gene>
    <name evidence="2" type="ORF">ElyMa_005223200</name>
</gene>
<dbReference type="EMBL" id="BMAT01010427">
    <property type="protein sequence ID" value="GFS26689.1"/>
    <property type="molecule type" value="Genomic_DNA"/>
</dbReference>
<sequence length="106" mass="12123">MSCVAPQDLSIPVRVSTIARSCVTTETEIKSMVSVPVTLTQSRHVPQTWVGRFLLARREGEVLTDVDNSTHILKCLRRHVRDKPEDYNSETDQHQQQQHQMQRAGQ</sequence>
<keyword evidence="3" id="KW-1185">Reference proteome</keyword>
<feature type="region of interest" description="Disordered" evidence="1">
    <location>
        <begin position="80"/>
        <end position="106"/>
    </location>
</feature>
<dbReference type="Proteomes" id="UP000762676">
    <property type="component" value="Unassembled WGS sequence"/>
</dbReference>
<accession>A0AAV4JVH0</accession>
<proteinExistence type="predicted"/>
<protein>
    <submittedName>
        <fullName evidence="2">Uncharacterized protein</fullName>
    </submittedName>
</protein>
<feature type="compositionally biased region" description="Low complexity" evidence="1">
    <location>
        <begin position="94"/>
        <end position="106"/>
    </location>
</feature>
<dbReference type="AlphaFoldDB" id="A0AAV4JVH0"/>
<reference evidence="2 3" key="1">
    <citation type="journal article" date="2021" name="Elife">
        <title>Chloroplast acquisition without the gene transfer in kleptoplastic sea slugs, Plakobranchus ocellatus.</title>
        <authorList>
            <person name="Maeda T."/>
            <person name="Takahashi S."/>
            <person name="Yoshida T."/>
            <person name="Shimamura S."/>
            <person name="Takaki Y."/>
            <person name="Nagai Y."/>
            <person name="Toyoda A."/>
            <person name="Suzuki Y."/>
            <person name="Arimoto A."/>
            <person name="Ishii H."/>
            <person name="Satoh N."/>
            <person name="Nishiyama T."/>
            <person name="Hasebe M."/>
            <person name="Maruyama T."/>
            <person name="Minagawa J."/>
            <person name="Obokata J."/>
            <person name="Shigenobu S."/>
        </authorList>
    </citation>
    <scope>NUCLEOTIDE SEQUENCE [LARGE SCALE GENOMIC DNA]</scope>
</reference>
<comment type="caution">
    <text evidence="2">The sequence shown here is derived from an EMBL/GenBank/DDBJ whole genome shotgun (WGS) entry which is preliminary data.</text>
</comment>
<organism evidence="2 3">
    <name type="scientific">Elysia marginata</name>
    <dbReference type="NCBI Taxonomy" id="1093978"/>
    <lineage>
        <taxon>Eukaryota</taxon>
        <taxon>Metazoa</taxon>
        <taxon>Spiralia</taxon>
        <taxon>Lophotrochozoa</taxon>
        <taxon>Mollusca</taxon>
        <taxon>Gastropoda</taxon>
        <taxon>Heterobranchia</taxon>
        <taxon>Euthyneura</taxon>
        <taxon>Panpulmonata</taxon>
        <taxon>Sacoglossa</taxon>
        <taxon>Placobranchoidea</taxon>
        <taxon>Plakobranchidae</taxon>
        <taxon>Elysia</taxon>
    </lineage>
</organism>
<name>A0AAV4JVH0_9GAST</name>